<dbReference type="EMBL" id="FN649751">
    <property type="protein sequence ID" value="CBJ27920.1"/>
    <property type="molecule type" value="Genomic_DNA"/>
</dbReference>
<feature type="signal peptide" evidence="1">
    <location>
        <begin position="1"/>
        <end position="28"/>
    </location>
</feature>
<organism evidence="2 3">
    <name type="scientific">Ectocarpus siliculosus</name>
    <name type="common">Brown alga</name>
    <name type="synonym">Conferva siliculosa</name>
    <dbReference type="NCBI Taxonomy" id="2880"/>
    <lineage>
        <taxon>Eukaryota</taxon>
        <taxon>Sar</taxon>
        <taxon>Stramenopiles</taxon>
        <taxon>Ochrophyta</taxon>
        <taxon>PX clade</taxon>
        <taxon>Phaeophyceae</taxon>
        <taxon>Ectocarpales</taxon>
        <taxon>Ectocarpaceae</taxon>
        <taxon>Ectocarpus</taxon>
    </lineage>
</organism>
<keyword evidence="3" id="KW-1185">Reference proteome</keyword>
<feature type="chain" id="PRO_5003095910" description="Glycosyltransferase 2-like domain-containing protein" evidence="1">
    <location>
        <begin position="29"/>
        <end position="435"/>
    </location>
</feature>
<dbReference type="eggNOG" id="ENOG502T1WJ">
    <property type="taxonomic scope" value="Eukaryota"/>
</dbReference>
<dbReference type="AlphaFoldDB" id="D7G857"/>
<dbReference type="Gene3D" id="1.25.40.10">
    <property type="entry name" value="Tetratricopeptide repeat domain"/>
    <property type="match status" value="1"/>
</dbReference>
<protein>
    <recommendedName>
        <fullName evidence="4">Glycosyltransferase 2-like domain-containing protein</fullName>
    </recommendedName>
</protein>
<evidence type="ECO:0008006" key="4">
    <source>
        <dbReference type="Google" id="ProtNLM"/>
    </source>
</evidence>
<evidence type="ECO:0000313" key="2">
    <source>
        <dbReference type="EMBL" id="CBJ27920.1"/>
    </source>
</evidence>
<dbReference type="SUPFAM" id="SSF48452">
    <property type="entry name" value="TPR-like"/>
    <property type="match status" value="1"/>
</dbReference>
<dbReference type="OrthoDB" id="206356at2759"/>
<proteinExistence type="predicted"/>
<dbReference type="SUPFAM" id="SSF53448">
    <property type="entry name" value="Nucleotide-diphospho-sugar transferases"/>
    <property type="match status" value="1"/>
</dbReference>
<dbReference type="Proteomes" id="UP000002630">
    <property type="component" value="Linkage Group LG26"/>
</dbReference>
<evidence type="ECO:0000313" key="3">
    <source>
        <dbReference type="Proteomes" id="UP000002630"/>
    </source>
</evidence>
<dbReference type="EMBL" id="FN649107">
    <property type="protein sequence ID" value="CBJ27920.1"/>
    <property type="molecule type" value="Genomic_DNA"/>
</dbReference>
<accession>D7G857</accession>
<dbReference type="InterPro" id="IPR029044">
    <property type="entry name" value="Nucleotide-diphossugar_trans"/>
</dbReference>
<dbReference type="InParanoid" id="D7G857"/>
<sequence>MVSRSTWLAPDFRTCILLLWWLVVLVLGDDIHVSPSVENEDPGVRVQTGAELRSGSVVLGDLSKSSGVATGEVYDSDEQRDVSLCLLMIVRDEEFSLSENLPLWLDVADCFVIGVDDRTSDATNMVIQQVLGDKTARFVFTFTFMDFAQARNAVLRSTAHNFPDTSHIIVADADWRPDLATVDKSELDFVHGSFPFLVWDHSGHTSRLMGWLHRFDKNLRFKYRQVRVVESDSNWNANLHMHSRSFERFKFDLEFLELEYEDDPTDLHTLFYLGITKFAYIESLLGKGTHEKTPELQAFITDGMSYFRQAVDLHGEIPNSELVWGSKRWLSYGYHYFVGDSEEAEKMYKSCIEYDRARIDCLVFLSRLYLDNNALDAAWDTAKEGLVHRPPAGQVMTYFYTFECFLPTQVETSDCVVHRVLELSFIAALERSTLP</sequence>
<evidence type="ECO:0000256" key="1">
    <source>
        <dbReference type="SAM" id="SignalP"/>
    </source>
</evidence>
<reference evidence="2 3" key="1">
    <citation type="journal article" date="2010" name="Nature">
        <title>The Ectocarpus genome and the independent evolution of multicellularity in brown algae.</title>
        <authorList>
            <person name="Cock J.M."/>
            <person name="Sterck L."/>
            <person name="Rouze P."/>
            <person name="Scornet D."/>
            <person name="Allen A.E."/>
            <person name="Amoutzias G."/>
            <person name="Anthouard V."/>
            <person name="Artiguenave F."/>
            <person name="Aury J.M."/>
            <person name="Badger J.H."/>
            <person name="Beszteri B."/>
            <person name="Billiau K."/>
            <person name="Bonnet E."/>
            <person name="Bothwell J.H."/>
            <person name="Bowler C."/>
            <person name="Boyen C."/>
            <person name="Brownlee C."/>
            <person name="Carrano C.J."/>
            <person name="Charrier B."/>
            <person name="Cho G.Y."/>
            <person name="Coelho S.M."/>
            <person name="Collen J."/>
            <person name="Corre E."/>
            <person name="Da Silva C."/>
            <person name="Delage L."/>
            <person name="Delaroque N."/>
            <person name="Dittami S.M."/>
            <person name="Doulbeau S."/>
            <person name="Elias M."/>
            <person name="Farnham G."/>
            <person name="Gachon C.M."/>
            <person name="Gschloessl B."/>
            <person name="Heesch S."/>
            <person name="Jabbari K."/>
            <person name="Jubin C."/>
            <person name="Kawai H."/>
            <person name="Kimura K."/>
            <person name="Kloareg B."/>
            <person name="Kupper F.C."/>
            <person name="Lang D."/>
            <person name="Le Bail A."/>
            <person name="Leblanc C."/>
            <person name="Lerouge P."/>
            <person name="Lohr M."/>
            <person name="Lopez P.J."/>
            <person name="Martens C."/>
            <person name="Maumus F."/>
            <person name="Michel G."/>
            <person name="Miranda-Saavedra D."/>
            <person name="Morales J."/>
            <person name="Moreau H."/>
            <person name="Motomura T."/>
            <person name="Nagasato C."/>
            <person name="Napoli C.A."/>
            <person name="Nelson D.R."/>
            <person name="Nyvall-Collen P."/>
            <person name="Peters A.F."/>
            <person name="Pommier C."/>
            <person name="Potin P."/>
            <person name="Poulain J."/>
            <person name="Quesneville H."/>
            <person name="Read B."/>
            <person name="Rensing S.A."/>
            <person name="Ritter A."/>
            <person name="Rousvoal S."/>
            <person name="Samanta M."/>
            <person name="Samson G."/>
            <person name="Schroeder D.C."/>
            <person name="Segurens B."/>
            <person name="Strittmatter M."/>
            <person name="Tonon T."/>
            <person name="Tregear J.W."/>
            <person name="Valentin K."/>
            <person name="von Dassow P."/>
            <person name="Yamagishi T."/>
            <person name="Van de Peer Y."/>
            <person name="Wincker P."/>
        </authorList>
    </citation>
    <scope>NUCLEOTIDE SEQUENCE [LARGE SCALE GENOMIC DNA]</scope>
    <source>
        <strain evidence="3">Ec32 / CCAP1310/4</strain>
    </source>
</reference>
<name>D7G857_ECTSI</name>
<dbReference type="InterPro" id="IPR011990">
    <property type="entry name" value="TPR-like_helical_dom_sf"/>
</dbReference>
<keyword evidence="1" id="KW-0732">Signal</keyword>
<gene>
    <name evidence="2" type="ORF">Esi_0087_0037</name>
</gene>